<dbReference type="CDD" id="cd03711">
    <property type="entry name" value="Tet_C"/>
    <property type="match status" value="1"/>
</dbReference>
<dbReference type="Pfam" id="PF14492">
    <property type="entry name" value="EFG_III"/>
    <property type="match status" value="1"/>
</dbReference>
<dbReference type="Pfam" id="PF00679">
    <property type="entry name" value="EFG_C"/>
    <property type="match status" value="1"/>
</dbReference>
<dbReference type="PROSITE" id="PS51722">
    <property type="entry name" value="G_TR_2"/>
    <property type="match status" value="1"/>
</dbReference>
<evidence type="ECO:0000256" key="2">
    <source>
        <dbReference type="ARBA" id="ARBA00022917"/>
    </source>
</evidence>
<proteinExistence type="predicted"/>
<keyword evidence="6" id="KW-0251">Elongation factor</keyword>
<comment type="caution">
    <text evidence="6">The sequence shown here is derived from an EMBL/GenBank/DDBJ whole genome shotgun (WGS) entry which is preliminary data.</text>
</comment>
<dbReference type="PRINTS" id="PR01037">
    <property type="entry name" value="TCRTETOQM"/>
</dbReference>
<keyword evidence="2" id="KW-0648">Protein biosynthesis</keyword>
<reference evidence="6 7" key="1">
    <citation type="journal article" date="2015" name="Genome Announc.">
        <title>Expanding the biotechnology potential of lactobacilli through comparative genomics of 213 strains and associated genera.</title>
        <authorList>
            <person name="Sun Z."/>
            <person name="Harris H.M."/>
            <person name="McCann A."/>
            <person name="Guo C."/>
            <person name="Argimon S."/>
            <person name="Zhang W."/>
            <person name="Yang X."/>
            <person name="Jeffery I.B."/>
            <person name="Cooney J.C."/>
            <person name="Kagawa T.F."/>
            <person name="Liu W."/>
            <person name="Song Y."/>
            <person name="Salvetti E."/>
            <person name="Wrobel A."/>
            <person name="Rasinkangas P."/>
            <person name="Parkhill J."/>
            <person name="Rea M.C."/>
            <person name="O'Sullivan O."/>
            <person name="Ritari J."/>
            <person name="Douillard F.P."/>
            <person name="Paul Ross R."/>
            <person name="Yang R."/>
            <person name="Briner A.E."/>
            <person name="Felis G.E."/>
            <person name="de Vos W.M."/>
            <person name="Barrangou R."/>
            <person name="Klaenhammer T.R."/>
            <person name="Caufield P.W."/>
            <person name="Cui Y."/>
            <person name="Zhang H."/>
            <person name="O'Toole P.W."/>
        </authorList>
    </citation>
    <scope>NUCLEOTIDE SEQUENCE [LARGE SCALE GENOMIC DNA]</scope>
    <source>
        <strain evidence="6 7">JCM 15951</strain>
    </source>
</reference>
<dbReference type="Gene3D" id="3.30.70.240">
    <property type="match status" value="1"/>
</dbReference>
<dbReference type="PANTHER" id="PTHR43261">
    <property type="entry name" value="TRANSLATION ELONGATION FACTOR G-RELATED"/>
    <property type="match status" value="1"/>
</dbReference>
<dbReference type="PRINTS" id="PR00315">
    <property type="entry name" value="ELONGATNFCT"/>
</dbReference>
<dbReference type="SUPFAM" id="SSF52540">
    <property type="entry name" value="P-loop containing nucleoside triphosphate hydrolases"/>
    <property type="match status" value="1"/>
</dbReference>
<dbReference type="PANTHER" id="PTHR43261:SF1">
    <property type="entry name" value="RIBOSOME-RELEASING FACTOR 2, MITOCHONDRIAL"/>
    <property type="match status" value="1"/>
</dbReference>
<dbReference type="GO" id="GO:0046677">
    <property type="term" value="P:response to antibiotic"/>
    <property type="evidence" value="ECO:0007669"/>
    <property type="project" value="UniProtKB-KW"/>
</dbReference>
<dbReference type="Proteomes" id="UP000050964">
    <property type="component" value="Unassembled WGS sequence"/>
</dbReference>
<sequence>MLKGANMKKIVTGIVAHVDAGKTTLSEALLYRAGELRELGRVDKGNAFLDPDALEKKRGITIFSHQANLQFNDLDLTLLDTPGHVDFASQTEQVMDVLDYAILVISAIDGVQGYTRTLWRLLKRYQVPTFIFVNKMDANGVDQAKVIEQIQSILSPGCIAFDNEKISAGSYEEIAMQNDEVLENFLDTGKLADNVIRKMIKERQIFPCYFGSALKVSGIDDFLAGFSKWTQENEYETEFGAKVFKISHDENNERLTWLRVTNGTLPNKKILIKDQKANQLRIYDGSKYELRQKVSSGGVCAVTGLIDTYPGQGLGNQTDSADPTLQPILNYAVDPKKNDIHTCLTALRQLEDEDPQLHVSWSNHLEEIRIQIMGEVQLEVIQQLLLQRFNLDVAFGKGSILYKETITQKVEGVGHFEPLRHYSEVHLLLEPALANSGLTFEADCNLDILASNWQHQVLSNLGSKEHLGVLIGAPITDMKISLIGGKASNVHSVGGDFREATWRAVRQGLMMLKKIQACQLLEPWYRFRLELTQDQVGRAMNDVQQMHGSFETPEVVNTSEGELTTLTGTAPVSEMQGYAQEVNAYTHGQGHLECIVDGYRPCHNAKKIIEKTNYDPVSDLKNTPDSVFCAHGAGYPVAWNQVPQMAHVPYRYPIEK</sequence>
<dbReference type="SUPFAM" id="SSF54980">
    <property type="entry name" value="EF-G C-terminal domain-like"/>
    <property type="match status" value="2"/>
</dbReference>
<dbReference type="CDD" id="cd04168">
    <property type="entry name" value="TetM_like"/>
    <property type="match status" value="1"/>
</dbReference>
<evidence type="ECO:0000259" key="5">
    <source>
        <dbReference type="PROSITE" id="PS51722"/>
    </source>
</evidence>
<dbReference type="InterPro" id="IPR035647">
    <property type="entry name" value="EFG_III/V"/>
</dbReference>
<keyword evidence="3" id="KW-0342">GTP-binding</keyword>
<dbReference type="InterPro" id="IPR000640">
    <property type="entry name" value="EFG_V-like"/>
</dbReference>
<dbReference type="Gene3D" id="2.40.30.10">
    <property type="entry name" value="Translation factors"/>
    <property type="match status" value="1"/>
</dbReference>
<dbReference type="InterPro" id="IPR005225">
    <property type="entry name" value="Small_GTP-bd"/>
</dbReference>
<accession>A0A837RM08</accession>
<dbReference type="Pfam" id="PF00009">
    <property type="entry name" value="GTP_EFTU"/>
    <property type="match status" value="1"/>
</dbReference>
<dbReference type="SUPFAM" id="SSF54211">
    <property type="entry name" value="Ribosomal protein S5 domain 2-like"/>
    <property type="match status" value="1"/>
</dbReference>
<gene>
    <name evidence="6" type="ORF">FD26_GL001451</name>
</gene>
<dbReference type="InterPro" id="IPR027417">
    <property type="entry name" value="P-loop_NTPase"/>
</dbReference>
<protein>
    <submittedName>
        <fullName evidence="6">Translation elongation factor (GTPase)</fullName>
    </submittedName>
</protein>
<keyword evidence="4" id="KW-0046">Antibiotic resistance</keyword>
<dbReference type="GO" id="GO:0003924">
    <property type="term" value="F:GTPase activity"/>
    <property type="evidence" value="ECO:0007669"/>
    <property type="project" value="InterPro"/>
</dbReference>
<dbReference type="InterPro" id="IPR014721">
    <property type="entry name" value="Ribsml_uS5_D2-typ_fold_subgr"/>
</dbReference>
<dbReference type="SMART" id="SM00838">
    <property type="entry name" value="EFG_C"/>
    <property type="match status" value="1"/>
</dbReference>
<dbReference type="GO" id="GO:0032790">
    <property type="term" value="P:ribosome disassembly"/>
    <property type="evidence" value="ECO:0007669"/>
    <property type="project" value="TreeGrafter"/>
</dbReference>
<dbReference type="Pfam" id="PF03764">
    <property type="entry name" value="EFG_IV"/>
    <property type="match status" value="1"/>
</dbReference>
<dbReference type="EMBL" id="AZDB01000004">
    <property type="protein sequence ID" value="KRK43966.1"/>
    <property type="molecule type" value="Genomic_DNA"/>
</dbReference>
<dbReference type="GO" id="GO:0005525">
    <property type="term" value="F:GTP binding"/>
    <property type="evidence" value="ECO:0007669"/>
    <property type="project" value="UniProtKB-KW"/>
</dbReference>
<evidence type="ECO:0000256" key="3">
    <source>
        <dbReference type="ARBA" id="ARBA00023134"/>
    </source>
</evidence>
<keyword evidence="1" id="KW-0547">Nucleotide-binding</keyword>
<dbReference type="InterPro" id="IPR000795">
    <property type="entry name" value="T_Tr_GTP-bd_dom"/>
</dbReference>
<dbReference type="SUPFAM" id="SSF50447">
    <property type="entry name" value="Translation proteins"/>
    <property type="match status" value="1"/>
</dbReference>
<dbReference type="GO" id="GO:0003746">
    <property type="term" value="F:translation elongation factor activity"/>
    <property type="evidence" value="ECO:0007669"/>
    <property type="project" value="UniProtKB-KW"/>
</dbReference>
<evidence type="ECO:0000256" key="1">
    <source>
        <dbReference type="ARBA" id="ARBA00022741"/>
    </source>
</evidence>
<dbReference type="InterPro" id="IPR009000">
    <property type="entry name" value="Transl_B-barrel_sf"/>
</dbReference>
<dbReference type="InterPro" id="IPR005517">
    <property type="entry name" value="Transl_elong_EFG/EF2_IV"/>
</dbReference>
<dbReference type="InterPro" id="IPR020568">
    <property type="entry name" value="Ribosomal_Su5_D2-typ_SF"/>
</dbReference>
<dbReference type="SMART" id="SM00889">
    <property type="entry name" value="EFG_IV"/>
    <property type="match status" value="1"/>
</dbReference>
<dbReference type="AlphaFoldDB" id="A0A837RM08"/>
<dbReference type="Gene3D" id="3.30.70.870">
    <property type="entry name" value="Elongation Factor G (Translational Gtpase), domain 3"/>
    <property type="match status" value="1"/>
</dbReference>
<evidence type="ECO:0000313" key="6">
    <source>
        <dbReference type="EMBL" id="KRK43966.1"/>
    </source>
</evidence>
<dbReference type="InterPro" id="IPR035650">
    <property type="entry name" value="Tet_C"/>
</dbReference>
<organism evidence="6 7">
    <name type="scientific">Companilactobacillus crustorum JCM 15951</name>
    <dbReference type="NCBI Taxonomy" id="1423737"/>
    <lineage>
        <taxon>Bacteria</taxon>
        <taxon>Bacillati</taxon>
        <taxon>Bacillota</taxon>
        <taxon>Bacilli</taxon>
        <taxon>Lactobacillales</taxon>
        <taxon>Lactobacillaceae</taxon>
        <taxon>Companilactobacillus</taxon>
    </lineage>
</organism>
<evidence type="ECO:0000313" key="7">
    <source>
        <dbReference type="Proteomes" id="UP000050964"/>
    </source>
</evidence>
<evidence type="ECO:0000256" key="4">
    <source>
        <dbReference type="ARBA" id="ARBA00023251"/>
    </source>
</evidence>
<dbReference type="Gene3D" id="3.30.230.10">
    <property type="match status" value="1"/>
</dbReference>
<name>A0A837RM08_9LACO</name>
<dbReference type="NCBIfam" id="TIGR00231">
    <property type="entry name" value="small_GTP"/>
    <property type="match status" value="1"/>
</dbReference>
<feature type="domain" description="Tr-type G" evidence="5">
    <location>
        <begin position="7"/>
        <end position="234"/>
    </location>
</feature>
<dbReference type="InterPro" id="IPR041095">
    <property type="entry name" value="EFG_II"/>
</dbReference>
<dbReference type="Gene3D" id="3.40.50.300">
    <property type="entry name" value="P-loop containing nucleotide triphosphate hydrolases"/>
    <property type="match status" value="1"/>
</dbReference>